<feature type="region of interest" description="Disordered" evidence="1">
    <location>
        <begin position="1"/>
        <end position="39"/>
    </location>
</feature>
<organism evidence="2">
    <name type="scientific">Haliea sp. ETY-M</name>
    <dbReference type="NCBI Taxonomy" id="1055105"/>
    <lineage>
        <taxon>Bacteria</taxon>
        <taxon>Pseudomonadati</taxon>
        <taxon>Pseudomonadota</taxon>
        <taxon>Gammaproteobacteria</taxon>
        <taxon>Cellvibrionales</taxon>
        <taxon>Halieaceae</taxon>
        <taxon>Haliea</taxon>
    </lineage>
</organism>
<feature type="region of interest" description="Disordered" evidence="1">
    <location>
        <begin position="180"/>
        <end position="205"/>
    </location>
</feature>
<reference evidence="2" key="1">
    <citation type="submission" date="2015-07" db="EMBL/GenBank/DDBJ databases">
        <title>Novel operon containing particulate methane monooxygenase-type genes and epoxyalkane:coenzyme M transferase gene in ethylene-assimilating marine bacterium, Haliea sp. ETY-M.</title>
        <authorList>
            <person name="Suzuki T."/>
            <person name="Habe H."/>
            <person name="Nakajima-Kambe T."/>
            <person name="Fuse H."/>
        </authorList>
    </citation>
    <scope>NUCLEOTIDE SEQUENCE</scope>
    <source>
        <strain evidence="2">ETY-M</strain>
    </source>
</reference>
<accession>A0A455R563</accession>
<feature type="compositionally biased region" description="Basic and acidic residues" evidence="1">
    <location>
        <begin position="16"/>
        <end position="39"/>
    </location>
</feature>
<evidence type="ECO:0000256" key="1">
    <source>
        <dbReference type="SAM" id="MobiDB-lite"/>
    </source>
</evidence>
<proteinExistence type="predicted"/>
<evidence type="ECO:0000313" key="2">
    <source>
        <dbReference type="EMBL" id="BBD50120.1"/>
    </source>
</evidence>
<dbReference type="EMBL" id="LC064121">
    <property type="protein sequence ID" value="BBD50120.1"/>
    <property type="molecule type" value="Genomic_DNA"/>
</dbReference>
<protein>
    <submittedName>
        <fullName evidence="2">Uncharacterized protein</fullName>
    </submittedName>
</protein>
<name>A0A455R563_9GAMM</name>
<sequence length="205" mass="22423">MGQLSSLYDSLATLHDTPDPSRTKESRALRYKQQHETATKKATQLLERATANREQLIQDARAAAYERTGLNQTLPHAEAQEMRAALRELSEEDRTKALQRASQAGDAKLLKAVLDAPSPVLIGPISMPLNTMVDVMLDNAAPDHRQDIQDAESAFTHFEIALEAFTTSTEGMRDPLLEAAAEQQQEAITKAERDLDSGGLESAAA</sequence>
<dbReference type="AlphaFoldDB" id="A0A455R563"/>